<feature type="compositionally biased region" description="Basic and acidic residues" evidence="1">
    <location>
        <begin position="657"/>
        <end position="667"/>
    </location>
</feature>
<reference evidence="2 3" key="1">
    <citation type="submission" date="2014-04" db="EMBL/GenBank/DDBJ databases">
        <authorList>
            <consortium name="DOE Joint Genome Institute"/>
            <person name="Kuo A."/>
            <person name="Zuccaro A."/>
            <person name="Kohler A."/>
            <person name="Nagy L.G."/>
            <person name="Floudas D."/>
            <person name="Copeland A."/>
            <person name="Barry K.W."/>
            <person name="Cichocki N."/>
            <person name="Veneault-Fourrey C."/>
            <person name="LaButti K."/>
            <person name="Lindquist E.A."/>
            <person name="Lipzen A."/>
            <person name="Lundell T."/>
            <person name="Morin E."/>
            <person name="Murat C."/>
            <person name="Sun H."/>
            <person name="Tunlid A."/>
            <person name="Henrissat B."/>
            <person name="Grigoriev I.V."/>
            <person name="Hibbett D.S."/>
            <person name="Martin F."/>
            <person name="Nordberg H.P."/>
            <person name="Cantor M.N."/>
            <person name="Hua S.X."/>
        </authorList>
    </citation>
    <scope>NUCLEOTIDE SEQUENCE [LARGE SCALE GENOMIC DNA]</scope>
    <source>
        <strain evidence="2 3">MAFF 305830</strain>
    </source>
</reference>
<proteinExistence type="predicted"/>
<gene>
    <name evidence="2" type="ORF">M408DRAFT_30515</name>
</gene>
<dbReference type="Proteomes" id="UP000054097">
    <property type="component" value="Unassembled WGS sequence"/>
</dbReference>
<evidence type="ECO:0000256" key="1">
    <source>
        <dbReference type="SAM" id="MobiDB-lite"/>
    </source>
</evidence>
<protein>
    <submittedName>
        <fullName evidence="2">Uncharacterized protein</fullName>
    </submittedName>
</protein>
<reference evidence="3" key="2">
    <citation type="submission" date="2015-01" db="EMBL/GenBank/DDBJ databases">
        <title>Evolutionary Origins and Diversification of the Mycorrhizal Mutualists.</title>
        <authorList>
            <consortium name="DOE Joint Genome Institute"/>
            <consortium name="Mycorrhizal Genomics Consortium"/>
            <person name="Kohler A."/>
            <person name="Kuo A."/>
            <person name="Nagy L.G."/>
            <person name="Floudas D."/>
            <person name="Copeland A."/>
            <person name="Barry K.W."/>
            <person name="Cichocki N."/>
            <person name="Veneault-Fourrey C."/>
            <person name="LaButti K."/>
            <person name="Lindquist E.A."/>
            <person name="Lipzen A."/>
            <person name="Lundell T."/>
            <person name="Morin E."/>
            <person name="Murat C."/>
            <person name="Riley R."/>
            <person name="Ohm R."/>
            <person name="Sun H."/>
            <person name="Tunlid A."/>
            <person name="Henrissat B."/>
            <person name="Grigoriev I.V."/>
            <person name="Hibbett D.S."/>
            <person name="Martin F."/>
        </authorList>
    </citation>
    <scope>NUCLEOTIDE SEQUENCE [LARGE SCALE GENOMIC DNA]</scope>
    <source>
        <strain evidence="3">MAFF 305830</strain>
    </source>
</reference>
<feature type="region of interest" description="Disordered" evidence="1">
    <location>
        <begin position="657"/>
        <end position="701"/>
    </location>
</feature>
<evidence type="ECO:0000313" key="2">
    <source>
        <dbReference type="EMBL" id="KIM20251.1"/>
    </source>
</evidence>
<accession>A0A0C3ALV4</accession>
<dbReference type="HOGENOM" id="CLU_331548_0_0_1"/>
<organism evidence="2 3">
    <name type="scientific">Serendipita vermifera MAFF 305830</name>
    <dbReference type="NCBI Taxonomy" id="933852"/>
    <lineage>
        <taxon>Eukaryota</taxon>
        <taxon>Fungi</taxon>
        <taxon>Dikarya</taxon>
        <taxon>Basidiomycota</taxon>
        <taxon>Agaricomycotina</taxon>
        <taxon>Agaricomycetes</taxon>
        <taxon>Sebacinales</taxon>
        <taxon>Serendipitaceae</taxon>
        <taxon>Serendipita</taxon>
    </lineage>
</organism>
<sequence>MEAVDTPSICASDVAGTANRVPRDELPIDAPENNVAGIAENYFIMRHKVPLIRMNRLEGQRPIDPGLVADIRKKMEDTPSLDERFAWPITAIVNTTDPAVIEAIQNKEDMLDEKWEHVRYGILDGQHRQKAAIDLLNEKNEKGRLRTAKEYYWYCDIYRKDVKDVAPLSTLRVALNTPSPSRNSVAADYVRAFASMGESQCGKTNVEVLFGKPQLTAILVSLYESRFWNEFFNWSVMPFNQYMGPEVLESWYNYRPEYEILRYLVEDSTKQIHVLYKAKNDKTDPLMTADISLKEWTINTTFKTGTHDAIHYHYGNIAESRNTFDLRSSYAKFKFDQFWALAINGRYIFGDLLWISSDLEISPNKSDNQTCGQSSFLVPPMRGALSILAVLLFGADFKLDVKGNKQWIETMMNKAGVEYSWVKCKMIIRFLVENLKFIQQMFAPRDPKLRDPVLLHVEAGFVGVRDAMKLISWSEKVFRVWSDALKICKTVLGVDKNPAVWSLVSEIVFKSSSPLPPPLPSPSTEKRAVRVTAAQAFSLPAAGEPGSVRFCEEHKSTIRPQEANTAITGAAGSSSAITGAMITQANTEAVMTRVTATAATSRAIPTGAVITSAKSTAINTWIAAGNAKLMTIAASAANTRSTVAGAVINIQHKSEEIVPKKRTRDALETSPEPVTKQAKHSQNHTASTASQPGPYPSLQEEDDMDAIPTAQPQYQMNVESQQTSKVVDEKPNFDDKVMDPSNSEELKRRKRNMLSILSDLDKRVGSLGDEQANEEKTTVVESILQEAFDRIERVFISSSSEKCSYST</sequence>
<evidence type="ECO:0000313" key="3">
    <source>
        <dbReference type="Proteomes" id="UP000054097"/>
    </source>
</evidence>
<dbReference type="AlphaFoldDB" id="A0A0C3ALV4"/>
<keyword evidence="3" id="KW-1185">Reference proteome</keyword>
<name>A0A0C3ALV4_SERVB</name>
<dbReference type="EMBL" id="KN824455">
    <property type="protein sequence ID" value="KIM20251.1"/>
    <property type="molecule type" value="Genomic_DNA"/>
</dbReference>